<proteinExistence type="predicted"/>
<protein>
    <submittedName>
        <fullName evidence="3">Maternal effect embryoarrest 60</fullName>
    </submittedName>
</protein>
<dbReference type="OMA" id="RTTSFHY"/>
<evidence type="ECO:0000313" key="4">
    <source>
        <dbReference type="Proteomes" id="UP000036987"/>
    </source>
</evidence>
<accession>A0A0K9NTJ0</accession>
<sequence length="220" mass="23643">MTDPDPPRRTRSSSSSTTIHITALDGIVNVNSLFTLGVFLGLRWNPDDPSGNLTGGECIPEGKTVGENMVSFHVLSFSSFLFSSLIALCLKQTIRIVDNNSSHGTSTGRRTGSNESSHHPDGGIHLFRDWNDKELPRIIEKVNKGLLRAGIMASAVSSVFGCGFLMLALVNVVQIKLGRLGCSGATAAAVVPLVILVPVAMLIYISIVFYAFTRSKPQRS</sequence>
<reference evidence="4" key="1">
    <citation type="journal article" date="2016" name="Nature">
        <title>The genome of the seagrass Zostera marina reveals angiosperm adaptation to the sea.</title>
        <authorList>
            <person name="Olsen J.L."/>
            <person name="Rouze P."/>
            <person name="Verhelst B."/>
            <person name="Lin Y.-C."/>
            <person name="Bayer T."/>
            <person name="Collen J."/>
            <person name="Dattolo E."/>
            <person name="De Paoli E."/>
            <person name="Dittami S."/>
            <person name="Maumus F."/>
            <person name="Michel G."/>
            <person name="Kersting A."/>
            <person name="Lauritano C."/>
            <person name="Lohaus R."/>
            <person name="Toepel M."/>
            <person name="Tonon T."/>
            <person name="Vanneste K."/>
            <person name="Amirebrahimi M."/>
            <person name="Brakel J."/>
            <person name="Bostroem C."/>
            <person name="Chovatia M."/>
            <person name="Grimwood J."/>
            <person name="Jenkins J.W."/>
            <person name="Jueterbock A."/>
            <person name="Mraz A."/>
            <person name="Stam W.T."/>
            <person name="Tice H."/>
            <person name="Bornberg-Bauer E."/>
            <person name="Green P.J."/>
            <person name="Pearson G.A."/>
            <person name="Procaccini G."/>
            <person name="Duarte C.M."/>
            <person name="Schmutz J."/>
            <person name="Reusch T.B.H."/>
            <person name="Van de Peer Y."/>
        </authorList>
    </citation>
    <scope>NUCLEOTIDE SEQUENCE [LARGE SCALE GENOMIC DNA]</scope>
    <source>
        <strain evidence="4">cv. Finnish</strain>
    </source>
</reference>
<keyword evidence="2" id="KW-0472">Membrane</keyword>
<dbReference type="EMBL" id="LFYR01001640">
    <property type="protein sequence ID" value="KMZ60094.1"/>
    <property type="molecule type" value="Genomic_DNA"/>
</dbReference>
<feature type="transmembrane region" description="Helical" evidence="2">
    <location>
        <begin position="190"/>
        <end position="212"/>
    </location>
</feature>
<organism evidence="3 4">
    <name type="scientific">Zostera marina</name>
    <name type="common">Eelgrass</name>
    <dbReference type="NCBI Taxonomy" id="29655"/>
    <lineage>
        <taxon>Eukaryota</taxon>
        <taxon>Viridiplantae</taxon>
        <taxon>Streptophyta</taxon>
        <taxon>Embryophyta</taxon>
        <taxon>Tracheophyta</taxon>
        <taxon>Spermatophyta</taxon>
        <taxon>Magnoliopsida</taxon>
        <taxon>Liliopsida</taxon>
        <taxon>Zosteraceae</taxon>
        <taxon>Zostera</taxon>
    </lineage>
</organism>
<dbReference type="AlphaFoldDB" id="A0A0K9NTJ0"/>
<name>A0A0K9NTJ0_ZOSMR</name>
<keyword evidence="2" id="KW-1133">Transmembrane helix</keyword>
<keyword evidence="2" id="KW-0812">Transmembrane</keyword>
<feature type="transmembrane region" description="Helical" evidence="2">
    <location>
        <begin position="146"/>
        <end position="170"/>
    </location>
</feature>
<dbReference type="Proteomes" id="UP000036987">
    <property type="component" value="Unassembled WGS sequence"/>
</dbReference>
<dbReference type="OrthoDB" id="666653at2759"/>
<keyword evidence="4" id="KW-1185">Reference proteome</keyword>
<feature type="transmembrane region" description="Helical" evidence="2">
    <location>
        <begin position="70"/>
        <end position="90"/>
    </location>
</feature>
<evidence type="ECO:0000256" key="1">
    <source>
        <dbReference type="SAM" id="MobiDB-lite"/>
    </source>
</evidence>
<dbReference type="PANTHER" id="PTHR33430">
    <property type="entry name" value="MATERNAL EFFECT EMBRYO ARREST PROTEIN"/>
    <property type="match status" value="1"/>
</dbReference>
<feature type="compositionally biased region" description="Polar residues" evidence="1">
    <location>
        <begin position="100"/>
        <end position="115"/>
    </location>
</feature>
<feature type="region of interest" description="Disordered" evidence="1">
    <location>
        <begin position="100"/>
        <end position="122"/>
    </location>
</feature>
<dbReference type="STRING" id="29655.A0A0K9NTJ0"/>
<dbReference type="PANTHER" id="PTHR33430:SF7">
    <property type="entry name" value="OS07G0240400 PROTEIN"/>
    <property type="match status" value="1"/>
</dbReference>
<gene>
    <name evidence="3" type="ORF">ZOSMA_60G00380</name>
</gene>
<feature type="transmembrane region" description="Helical" evidence="2">
    <location>
        <begin position="21"/>
        <end position="42"/>
    </location>
</feature>
<evidence type="ECO:0000313" key="3">
    <source>
        <dbReference type="EMBL" id="KMZ60094.1"/>
    </source>
</evidence>
<comment type="caution">
    <text evidence="3">The sequence shown here is derived from an EMBL/GenBank/DDBJ whole genome shotgun (WGS) entry which is preliminary data.</text>
</comment>
<evidence type="ECO:0000256" key="2">
    <source>
        <dbReference type="SAM" id="Phobius"/>
    </source>
</evidence>